<evidence type="ECO:0000256" key="9">
    <source>
        <dbReference type="ARBA" id="ARBA00022842"/>
    </source>
</evidence>
<dbReference type="Gene3D" id="3.40.1180.10">
    <property type="entry name" value="Decaprenyl diphosphate synthase-like"/>
    <property type="match status" value="1"/>
</dbReference>
<evidence type="ECO:0000313" key="14">
    <source>
        <dbReference type="EMBL" id="KAK9511388.1"/>
    </source>
</evidence>
<evidence type="ECO:0000256" key="5">
    <source>
        <dbReference type="ARBA" id="ARBA00012596"/>
    </source>
</evidence>
<dbReference type="PANTHER" id="PTHR21528">
    <property type="entry name" value="DEHYDRODOLICHYL DIPHOSPHATE SYNTHASE COMPLEX SUBUNIT NUS1"/>
    <property type="match status" value="1"/>
</dbReference>
<feature type="transmembrane region" description="Helical" evidence="13">
    <location>
        <begin position="24"/>
        <end position="47"/>
    </location>
</feature>
<keyword evidence="6" id="KW-0808">Transferase</keyword>
<evidence type="ECO:0000256" key="4">
    <source>
        <dbReference type="ARBA" id="ARBA00005432"/>
    </source>
</evidence>
<evidence type="ECO:0000256" key="10">
    <source>
        <dbReference type="ARBA" id="ARBA00022989"/>
    </source>
</evidence>
<protein>
    <recommendedName>
        <fullName evidence="5">ditrans,polycis-polyprenyl diphosphate synthase [(2E,6E)-farnesyldiphosphate specific]</fullName>
        <ecNumber evidence="5">2.5.1.87</ecNumber>
    </recommendedName>
</protein>
<evidence type="ECO:0000256" key="11">
    <source>
        <dbReference type="ARBA" id="ARBA00023136"/>
    </source>
</evidence>
<dbReference type="GO" id="GO:1904423">
    <property type="term" value="C:dehydrodolichyl diphosphate synthase complex"/>
    <property type="evidence" value="ECO:0007669"/>
    <property type="project" value="InterPro"/>
</dbReference>
<evidence type="ECO:0000256" key="2">
    <source>
        <dbReference type="ARBA" id="ARBA00004586"/>
    </source>
</evidence>
<evidence type="ECO:0000256" key="6">
    <source>
        <dbReference type="ARBA" id="ARBA00022679"/>
    </source>
</evidence>
<comment type="similarity">
    <text evidence="4">Belongs to the UPP synthase family.</text>
</comment>
<dbReference type="GO" id="GO:0005789">
    <property type="term" value="C:endoplasmic reticulum membrane"/>
    <property type="evidence" value="ECO:0007669"/>
    <property type="project" value="UniProtKB-SubCell"/>
</dbReference>
<keyword evidence="10 13" id="KW-1133">Transmembrane helix</keyword>
<comment type="cofactor">
    <cofactor evidence="1">
        <name>Mg(2+)</name>
        <dbReference type="ChEBI" id="CHEBI:18420"/>
    </cofactor>
</comment>
<proteinExistence type="inferred from homology"/>
<keyword evidence="8" id="KW-0256">Endoplasmic reticulum</keyword>
<evidence type="ECO:0000256" key="3">
    <source>
        <dbReference type="ARBA" id="ARBA00004922"/>
    </source>
</evidence>
<organism evidence="14 15">
    <name type="scientific">Rhynocoris fuscipes</name>
    <dbReference type="NCBI Taxonomy" id="488301"/>
    <lineage>
        <taxon>Eukaryota</taxon>
        <taxon>Metazoa</taxon>
        <taxon>Ecdysozoa</taxon>
        <taxon>Arthropoda</taxon>
        <taxon>Hexapoda</taxon>
        <taxon>Insecta</taxon>
        <taxon>Pterygota</taxon>
        <taxon>Neoptera</taxon>
        <taxon>Paraneoptera</taxon>
        <taxon>Hemiptera</taxon>
        <taxon>Heteroptera</taxon>
        <taxon>Panheteroptera</taxon>
        <taxon>Cimicomorpha</taxon>
        <taxon>Reduviidae</taxon>
        <taxon>Harpactorinae</taxon>
        <taxon>Harpactorini</taxon>
        <taxon>Rhynocoris</taxon>
    </lineage>
</organism>
<dbReference type="EMBL" id="JAPXFL010000001">
    <property type="protein sequence ID" value="KAK9511388.1"/>
    <property type="molecule type" value="Genomic_DNA"/>
</dbReference>
<dbReference type="SUPFAM" id="SSF64005">
    <property type="entry name" value="Undecaprenyl diphosphate synthase"/>
    <property type="match status" value="1"/>
</dbReference>
<dbReference type="PANTHER" id="PTHR21528:SF0">
    <property type="entry name" value="DEHYDRODOLICHYL DIPHOSPHATE SYNTHASE COMPLEX SUBUNIT NUS1"/>
    <property type="match status" value="1"/>
</dbReference>
<name>A0AAW1DME3_9HEMI</name>
<gene>
    <name evidence="14" type="ORF">O3M35_000053</name>
</gene>
<sequence>MTNIISSIIVSNCLKAVNTFINLVFLYLSSLLLAVLHNVYNIVFILMKSYDQSNYLNASESSLNADIVFIKSKVSSYNKIPSHLVVIIGAESPSYVDLVKLIVWSVPLGISHISFYDHKNTLNAQALFEKVSKYGQDYIPKLKWGKAFSENIKGMSRKLINGYCWTPQLHVNIYRREDGLENLLETVKCLHRLGTDRVKPQELNDILRGEFQAPEPDLALICGPALSSYGFPPWHLRITLMQSITSHHNLHVSTFLEHIRQYSKSEQRYGK</sequence>
<dbReference type="AlphaFoldDB" id="A0AAW1DME3"/>
<dbReference type="GO" id="GO:0045547">
    <property type="term" value="F:ditrans,polycis-polyprenyl diphosphate synthase [(2E,6E)-farnesyl diphosphate specific] activity"/>
    <property type="evidence" value="ECO:0007669"/>
    <property type="project" value="UniProtKB-EC"/>
</dbReference>
<dbReference type="Proteomes" id="UP001461498">
    <property type="component" value="Unassembled WGS sequence"/>
</dbReference>
<accession>A0AAW1DME3</accession>
<dbReference type="InterPro" id="IPR036424">
    <property type="entry name" value="UPP_synth-like_sf"/>
</dbReference>
<evidence type="ECO:0000256" key="1">
    <source>
        <dbReference type="ARBA" id="ARBA00001946"/>
    </source>
</evidence>
<comment type="caution">
    <text evidence="14">The sequence shown here is derived from an EMBL/GenBank/DDBJ whole genome shotgun (WGS) entry which is preliminary data.</text>
</comment>
<dbReference type="InterPro" id="IPR038887">
    <property type="entry name" value="Nus1/NgBR"/>
</dbReference>
<keyword evidence="9" id="KW-0460">Magnesium</keyword>
<evidence type="ECO:0000313" key="15">
    <source>
        <dbReference type="Proteomes" id="UP001461498"/>
    </source>
</evidence>
<evidence type="ECO:0000256" key="7">
    <source>
        <dbReference type="ARBA" id="ARBA00022692"/>
    </source>
</evidence>
<comment type="subcellular location">
    <subcellularLocation>
        <location evidence="2">Endoplasmic reticulum membrane</location>
    </subcellularLocation>
</comment>
<keyword evidence="7 13" id="KW-0812">Transmembrane</keyword>
<comment type="catalytic activity">
    <reaction evidence="12">
        <text>n isopentenyl diphosphate + (2E,6E)-farnesyl diphosphate = a di-trans,poly-cis-polyprenyl diphosphate + n diphosphate</text>
        <dbReference type="Rhea" id="RHEA:53008"/>
        <dbReference type="Rhea" id="RHEA-COMP:19494"/>
        <dbReference type="ChEBI" id="CHEBI:33019"/>
        <dbReference type="ChEBI" id="CHEBI:128769"/>
        <dbReference type="ChEBI" id="CHEBI:136960"/>
        <dbReference type="ChEBI" id="CHEBI:175763"/>
        <dbReference type="EC" id="2.5.1.87"/>
    </reaction>
</comment>
<keyword evidence="15" id="KW-1185">Reference proteome</keyword>
<comment type="pathway">
    <text evidence="3">Protein modification; protein glycosylation.</text>
</comment>
<evidence type="ECO:0000256" key="8">
    <source>
        <dbReference type="ARBA" id="ARBA00022824"/>
    </source>
</evidence>
<keyword evidence="11 13" id="KW-0472">Membrane</keyword>
<dbReference type="EC" id="2.5.1.87" evidence="5"/>
<evidence type="ECO:0000256" key="12">
    <source>
        <dbReference type="ARBA" id="ARBA00047353"/>
    </source>
</evidence>
<evidence type="ECO:0000256" key="13">
    <source>
        <dbReference type="SAM" id="Phobius"/>
    </source>
</evidence>
<reference evidence="14 15" key="1">
    <citation type="submission" date="2022-12" db="EMBL/GenBank/DDBJ databases">
        <title>Chromosome-level genome assembly of true bugs.</title>
        <authorList>
            <person name="Ma L."/>
            <person name="Li H."/>
        </authorList>
    </citation>
    <scope>NUCLEOTIDE SEQUENCE [LARGE SCALE GENOMIC DNA]</scope>
    <source>
        <strain evidence="14">Lab_2022b</strain>
    </source>
</reference>